<gene>
    <name evidence="1" type="ORF">DHETER_LOCUS4653</name>
</gene>
<dbReference type="EMBL" id="CAJVPU010004750">
    <property type="protein sequence ID" value="CAG8537539.1"/>
    <property type="molecule type" value="Genomic_DNA"/>
</dbReference>
<comment type="caution">
    <text evidence="1">The sequence shown here is derived from an EMBL/GenBank/DDBJ whole genome shotgun (WGS) entry which is preliminary data.</text>
</comment>
<protein>
    <submittedName>
        <fullName evidence="1">1973_t:CDS:1</fullName>
    </submittedName>
</protein>
<accession>A0ACA9LNN0</accession>
<evidence type="ECO:0000313" key="2">
    <source>
        <dbReference type="Proteomes" id="UP000789702"/>
    </source>
</evidence>
<organism evidence="1 2">
    <name type="scientific">Dentiscutata heterogama</name>
    <dbReference type="NCBI Taxonomy" id="1316150"/>
    <lineage>
        <taxon>Eukaryota</taxon>
        <taxon>Fungi</taxon>
        <taxon>Fungi incertae sedis</taxon>
        <taxon>Mucoromycota</taxon>
        <taxon>Glomeromycotina</taxon>
        <taxon>Glomeromycetes</taxon>
        <taxon>Diversisporales</taxon>
        <taxon>Gigasporaceae</taxon>
        <taxon>Dentiscutata</taxon>
    </lineage>
</organism>
<dbReference type="Proteomes" id="UP000789702">
    <property type="component" value="Unassembled WGS sequence"/>
</dbReference>
<keyword evidence="2" id="KW-1185">Reference proteome</keyword>
<sequence length="58" mass="6253">MEKAFLLLGLRSLLVLGLLIFGLGGLEVSGILKVSDVSDIEATSSDVFFTGYSRVIYE</sequence>
<proteinExistence type="predicted"/>
<name>A0ACA9LNN0_9GLOM</name>
<reference evidence="1" key="1">
    <citation type="submission" date="2021-06" db="EMBL/GenBank/DDBJ databases">
        <authorList>
            <person name="Kallberg Y."/>
            <person name="Tangrot J."/>
            <person name="Rosling A."/>
        </authorList>
    </citation>
    <scope>NUCLEOTIDE SEQUENCE</scope>
    <source>
        <strain evidence="1">IL203A</strain>
    </source>
</reference>
<evidence type="ECO:0000313" key="1">
    <source>
        <dbReference type="EMBL" id="CAG8537539.1"/>
    </source>
</evidence>